<sequence>MNLATSKFHDEFPTPTPPALTGRHCDPSTHPTAGLHSGEGSEEDISIPPPDAPGGSARASVEGSRWRHLRALIRLRDLGWILAPSGAPSSSRGYSSYSASCLLCAAYLRKLSTLESSLLTTYQATSRFTMSLLSQFKAGSPSWNSLKGRQLEDVFAASPRTTALRTVETHPGASSALPLATVLAAAQGLQFRRNRFTRSSPCLLA</sequence>
<dbReference type="Proteomes" id="UP000000763">
    <property type="component" value="Chromosome 8"/>
</dbReference>
<dbReference type="AlphaFoldDB" id="Q6ZBT3"/>
<evidence type="ECO:0000313" key="3">
    <source>
        <dbReference type="EMBL" id="BAD05234.1"/>
    </source>
</evidence>
<evidence type="ECO:0000313" key="2">
    <source>
        <dbReference type="EMBL" id="BAD03230.1"/>
    </source>
</evidence>
<dbReference type="EMBL" id="AP004619">
    <property type="protein sequence ID" value="BAD03230.1"/>
    <property type="molecule type" value="Genomic_DNA"/>
</dbReference>
<reference evidence="4" key="3">
    <citation type="journal article" date="2005" name="Nature">
        <title>The map-based sequence of the rice genome.</title>
        <authorList>
            <consortium name="International rice genome sequencing project (IRGSP)"/>
            <person name="Matsumoto T."/>
            <person name="Wu J."/>
            <person name="Kanamori H."/>
            <person name="Katayose Y."/>
            <person name="Fujisawa M."/>
            <person name="Namiki N."/>
            <person name="Mizuno H."/>
            <person name="Yamamoto K."/>
            <person name="Antonio B.A."/>
            <person name="Baba T."/>
            <person name="Sakata K."/>
            <person name="Nagamura Y."/>
            <person name="Aoki H."/>
            <person name="Arikawa K."/>
            <person name="Arita K."/>
            <person name="Bito T."/>
            <person name="Chiden Y."/>
            <person name="Fujitsuka N."/>
            <person name="Fukunaka R."/>
            <person name="Hamada M."/>
            <person name="Harada C."/>
            <person name="Hayashi A."/>
            <person name="Hijishita S."/>
            <person name="Honda M."/>
            <person name="Hosokawa S."/>
            <person name="Ichikawa Y."/>
            <person name="Idonuma A."/>
            <person name="Iijima M."/>
            <person name="Ikeda M."/>
            <person name="Ikeno M."/>
            <person name="Ito K."/>
            <person name="Ito S."/>
            <person name="Ito T."/>
            <person name="Ito Y."/>
            <person name="Ito Y."/>
            <person name="Iwabuchi A."/>
            <person name="Kamiya K."/>
            <person name="Karasawa W."/>
            <person name="Kurita K."/>
            <person name="Katagiri S."/>
            <person name="Kikuta A."/>
            <person name="Kobayashi H."/>
            <person name="Kobayashi N."/>
            <person name="Machita K."/>
            <person name="Maehara T."/>
            <person name="Masukawa M."/>
            <person name="Mizubayashi T."/>
            <person name="Mukai Y."/>
            <person name="Nagasaki H."/>
            <person name="Nagata Y."/>
            <person name="Naito S."/>
            <person name="Nakashima M."/>
            <person name="Nakama Y."/>
            <person name="Nakamichi Y."/>
            <person name="Nakamura M."/>
            <person name="Meguro A."/>
            <person name="Negishi M."/>
            <person name="Ohta I."/>
            <person name="Ohta T."/>
            <person name="Okamoto M."/>
            <person name="Ono N."/>
            <person name="Saji S."/>
            <person name="Sakaguchi M."/>
            <person name="Sakai K."/>
            <person name="Shibata M."/>
            <person name="Shimokawa T."/>
            <person name="Song J."/>
            <person name="Takazaki Y."/>
            <person name="Terasawa K."/>
            <person name="Tsugane M."/>
            <person name="Tsuji K."/>
            <person name="Ueda S."/>
            <person name="Waki K."/>
            <person name="Yamagata H."/>
            <person name="Yamamoto M."/>
            <person name="Yamamoto S."/>
            <person name="Yamane H."/>
            <person name="Yoshiki S."/>
            <person name="Yoshihara R."/>
            <person name="Yukawa K."/>
            <person name="Zhong H."/>
            <person name="Yano M."/>
            <person name="Yuan Q."/>
            <person name="Ouyang S."/>
            <person name="Liu J."/>
            <person name="Jones K.M."/>
            <person name="Gansberger K."/>
            <person name="Moffat K."/>
            <person name="Hill J."/>
            <person name="Bera J."/>
            <person name="Fadrosh D."/>
            <person name="Jin S."/>
            <person name="Johri S."/>
            <person name="Kim M."/>
            <person name="Overton L."/>
            <person name="Reardon M."/>
            <person name="Tsitrin T."/>
            <person name="Vuong H."/>
            <person name="Weaver B."/>
            <person name="Ciecko A."/>
            <person name="Tallon L."/>
            <person name="Jackson J."/>
            <person name="Pai G."/>
            <person name="Aken S.V."/>
            <person name="Utterback T."/>
            <person name="Reidmuller S."/>
            <person name="Feldblyum T."/>
            <person name="Hsiao J."/>
            <person name="Zismann V."/>
            <person name="Iobst S."/>
            <person name="de Vazeille A.R."/>
            <person name="Buell C.R."/>
            <person name="Ying K."/>
            <person name="Li Y."/>
            <person name="Lu T."/>
            <person name="Huang Y."/>
            <person name="Zhao Q."/>
            <person name="Feng Q."/>
            <person name="Zhang L."/>
            <person name="Zhu J."/>
            <person name="Weng Q."/>
            <person name="Mu J."/>
            <person name="Lu Y."/>
            <person name="Fan D."/>
            <person name="Liu Y."/>
            <person name="Guan J."/>
            <person name="Zhang Y."/>
            <person name="Yu S."/>
            <person name="Liu X."/>
            <person name="Zhang Y."/>
            <person name="Hong G."/>
            <person name="Han B."/>
            <person name="Choisne N."/>
            <person name="Demange N."/>
            <person name="Orjeda G."/>
            <person name="Samain S."/>
            <person name="Cattolico L."/>
            <person name="Pelletier E."/>
            <person name="Couloux A."/>
            <person name="Segurens B."/>
            <person name="Wincker P."/>
            <person name="D'Hont A."/>
            <person name="Scarpelli C."/>
            <person name="Weissenbach J."/>
            <person name="Salanoubat M."/>
            <person name="Quetier F."/>
            <person name="Yu Y."/>
            <person name="Kim H.R."/>
            <person name="Rambo T."/>
            <person name="Currie J."/>
            <person name="Collura K."/>
            <person name="Luo M."/>
            <person name="Yang T."/>
            <person name="Ammiraju J.S.S."/>
            <person name="Engler F."/>
            <person name="Soderlund C."/>
            <person name="Wing R.A."/>
            <person name="Palmer L.E."/>
            <person name="de la Bastide M."/>
            <person name="Spiegel L."/>
            <person name="Nascimento L."/>
            <person name="Zutavern T."/>
            <person name="O'Shaughnessy A."/>
            <person name="Dike S."/>
            <person name="Dedhia N."/>
            <person name="Preston R."/>
            <person name="Balija V."/>
            <person name="McCombie W.R."/>
            <person name="Chow T."/>
            <person name="Chen H."/>
            <person name="Chung M."/>
            <person name="Chen C."/>
            <person name="Shaw J."/>
            <person name="Wu H."/>
            <person name="Hsiao K."/>
            <person name="Chao Y."/>
            <person name="Chu M."/>
            <person name="Cheng C."/>
            <person name="Hour A."/>
            <person name="Lee P."/>
            <person name="Lin S."/>
            <person name="Lin Y."/>
            <person name="Liou J."/>
            <person name="Liu S."/>
            <person name="Hsing Y."/>
            <person name="Raghuvanshi S."/>
            <person name="Mohanty A."/>
            <person name="Bharti A.K."/>
            <person name="Gaur A."/>
            <person name="Gupta V."/>
            <person name="Kumar D."/>
            <person name="Ravi V."/>
            <person name="Vij S."/>
            <person name="Kapur A."/>
            <person name="Khurana P."/>
            <person name="Khurana P."/>
            <person name="Khurana J.P."/>
            <person name="Tyagi A.K."/>
            <person name="Gaikwad K."/>
            <person name="Singh A."/>
            <person name="Dalal V."/>
            <person name="Srivastava S."/>
            <person name="Dixit A."/>
            <person name="Pal A.K."/>
            <person name="Ghazi I.A."/>
            <person name="Yadav M."/>
            <person name="Pandit A."/>
            <person name="Bhargava A."/>
            <person name="Sureshbabu K."/>
            <person name="Batra K."/>
            <person name="Sharma T.R."/>
            <person name="Mohapatra T."/>
            <person name="Singh N.K."/>
            <person name="Messing J."/>
            <person name="Nelson A.B."/>
            <person name="Fuks G."/>
            <person name="Kavchok S."/>
            <person name="Keizer G."/>
            <person name="Linton E."/>
            <person name="Llaca V."/>
            <person name="Song R."/>
            <person name="Tanyolac B."/>
            <person name="Young S."/>
            <person name="Ho-Il K."/>
            <person name="Hahn J.H."/>
            <person name="Sangsakoo G."/>
            <person name="Vanavichit A."/>
            <person name="de Mattos Luiz.A.T."/>
            <person name="Zimmer P.D."/>
            <person name="Malone G."/>
            <person name="Dellagostin O."/>
            <person name="de Oliveira A.C."/>
            <person name="Bevan M."/>
            <person name="Bancroft I."/>
            <person name="Minx P."/>
            <person name="Cordum H."/>
            <person name="Wilson R."/>
            <person name="Cheng Z."/>
            <person name="Jin W."/>
            <person name="Jiang J."/>
            <person name="Leong S.A."/>
            <person name="Iwama H."/>
            <person name="Gojobori T."/>
            <person name="Itoh T."/>
            <person name="Niimura Y."/>
            <person name="Fujii Y."/>
            <person name="Habara T."/>
            <person name="Sakai H."/>
            <person name="Sato Y."/>
            <person name="Wilson G."/>
            <person name="Kumar K."/>
            <person name="McCouch S."/>
            <person name="Juretic N."/>
            <person name="Hoen D."/>
            <person name="Wright S."/>
            <person name="Bruskiewich R."/>
            <person name="Bureau T."/>
            <person name="Miyao A."/>
            <person name="Hirochika H."/>
            <person name="Nishikawa T."/>
            <person name="Kadowaki K."/>
            <person name="Sugiura M."/>
            <person name="Burr B."/>
            <person name="Sasaki T."/>
        </authorList>
    </citation>
    <scope>NUCLEOTIDE SEQUENCE [LARGE SCALE GENOMIC DNA]</scope>
    <source>
        <strain evidence="4">cv. Nipponbare</strain>
    </source>
</reference>
<reference evidence="2" key="2">
    <citation type="submission" date="2002-01" db="EMBL/GenBank/DDBJ databases">
        <title>Oryza sativa nipponbare(GA3) genomic DNA, chromosome 8, PAC clone:P0583B06.</title>
        <authorList>
            <person name="Sasaki T."/>
            <person name="Matsumoto T."/>
            <person name="Yamamoto K."/>
        </authorList>
    </citation>
    <scope>NUCLEOTIDE SEQUENCE</scope>
</reference>
<feature type="region of interest" description="Disordered" evidence="1">
    <location>
        <begin position="1"/>
        <end position="60"/>
    </location>
</feature>
<accession>Q6ZBT3</accession>
<gene>
    <name evidence="3" type="ORF">OJ1134_B10.22</name>
    <name evidence="2" type="ORF">P0583B06.5</name>
</gene>
<organism evidence="2 4">
    <name type="scientific">Oryza sativa subsp. japonica</name>
    <name type="common">Rice</name>
    <dbReference type="NCBI Taxonomy" id="39947"/>
    <lineage>
        <taxon>Eukaryota</taxon>
        <taxon>Viridiplantae</taxon>
        <taxon>Streptophyta</taxon>
        <taxon>Embryophyta</taxon>
        <taxon>Tracheophyta</taxon>
        <taxon>Spermatophyta</taxon>
        <taxon>Magnoliopsida</taxon>
        <taxon>Liliopsida</taxon>
        <taxon>Poales</taxon>
        <taxon>Poaceae</taxon>
        <taxon>BOP clade</taxon>
        <taxon>Oryzoideae</taxon>
        <taxon>Oryzeae</taxon>
        <taxon>Oryzinae</taxon>
        <taxon>Oryza</taxon>
        <taxon>Oryza sativa</taxon>
    </lineage>
</organism>
<evidence type="ECO:0000313" key="4">
    <source>
        <dbReference type="Proteomes" id="UP000000763"/>
    </source>
</evidence>
<reference evidence="4" key="4">
    <citation type="journal article" date="2008" name="Nucleic Acids Res.">
        <title>The rice annotation project database (RAP-DB): 2008 update.</title>
        <authorList>
            <consortium name="The rice annotation project (RAP)"/>
        </authorList>
    </citation>
    <scope>GENOME REANNOTATION</scope>
    <source>
        <strain evidence="4">cv. Nipponbare</strain>
    </source>
</reference>
<evidence type="ECO:0000256" key="1">
    <source>
        <dbReference type="SAM" id="MobiDB-lite"/>
    </source>
</evidence>
<reference evidence="3" key="1">
    <citation type="submission" date="2001-07" db="EMBL/GenBank/DDBJ databases">
        <title>Oryza sativa nipponbare(GA3) genomic DNA, chromosome 8, BAC clone:OJ1134_B10.</title>
        <authorList>
            <person name="Sasaki T."/>
            <person name="Matsumoto T."/>
            <person name="Yamamoto K."/>
        </authorList>
    </citation>
    <scope>NUCLEOTIDE SEQUENCE</scope>
</reference>
<name>Q6ZBT3_ORYSJ</name>
<dbReference type="EMBL" id="AP003882">
    <property type="protein sequence ID" value="BAD05234.1"/>
    <property type="molecule type" value="Genomic_DNA"/>
</dbReference>
<proteinExistence type="predicted"/>
<protein>
    <submittedName>
        <fullName evidence="2">Uncharacterized protein</fullName>
    </submittedName>
</protein>